<reference evidence="5" key="1">
    <citation type="submission" date="2020-10" db="EMBL/GenBank/DDBJ databases">
        <authorList>
            <person name="Roach M.J.R."/>
        </authorList>
    </citation>
    <scope>NUCLEOTIDE SEQUENCE</scope>
    <source>
        <strain evidence="5">CBS 1945</strain>
    </source>
</reference>
<comment type="subcellular location">
    <subcellularLocation>
        <location evidence="3">Nucleus</location>
    </subcellularLocation>
</comment>
<evidence type="ECO:0000256" key="1">
    <source>
        <dbReference type="ARBA" id="ARBA00006781"/>
    </source>
</evidence>
<feature type="compositionally biased region" description="Basic and acidic residues" evidence="4">
    <location>
        <begin position="1"/>
        <end position="17"/>
    </location>
</feature>
<evidence type="ECO:0000256" key="2">
    <source>
        <dbReference type="ARBA" id="ARBA00014649"/>
    </source>
</evidence>
<evidence type="ECO:0000313" key="5">
    <source>
        <dbReference type="EMBL" id="QPG76338.1"/>
    </source>
</evidence>
<comment type="function">
    <text evidence="3">Involved in nuclear export, actin cytoskeleton organization and vesicular transport.</text>
</comment>
<dbReference type="Proteomes" id="UP000662931">
    <property type="component" value="Chromosome 4"/>
</dbReference>
<dbReference type="AlphaFoldDB" id="A0A875S5W1"/>
<keyword evidence="3" id="KW-0539">Nucleus</keyword>
<name>A0A875S5W1_EENNA</name>
<evidence type="ECO:0000256" key="4">
    <source>
        <dbReference type="SAM" id="MobiDB-lite"/>
    </source>
</evidence>
<dbReference type="PIRSF" id="PIRSF028983">
    <property type="entry name" value="BCP1"/>
    <property type="match status" value="1"/>
</dbReference>
<sequence>MPKRTQKDIEREEHSESDISLSSSDDEELRDEVDTVNVDFDFFNLDPKADFSATKNFLRQLFQGDSLLFPLSEMADILLSTNQVGTTVKTDGKDSDPFSIISVTGLTDNLSKDPVKKLSQYLFEKTGKHPQFNAMLRQLLSPSSKRKLALIFSERLINMPVETAPPMYRMLMEEIDKAGFKYDYFLIPSRVYQMIDSEVDKELNDDGEDDCHKKRSKKNKEKISEFEYYHYEDEVLESHALHHAFFDYTKKGINPDARRVFNDYAVVPKLSLILIGKNSLETATQDMSEKFAA</sequence>
<feature type="region of interest" description="Disordered" evidence="4">
    <location>
        <begin position="1"/>
        <end position="30"/>
    </location>
</feature>
<keyword evidence="6" id="KW-1185">Reference proteome</keyword>
<keyword evidence="3" id="KW-0813">Transport</keyword>
<dbReference type="PANTHER" id="PTHR13261:SF0">
    <property type="entry name" value="BRCA2 AND CDKN1A-INTERACTING PROTEIN"/>
    <property type="match status" value="1"/>
</dbReference>
<dbReference type="PANTHER" id="PTHR13261">
    <property type="entry name" value="BRCA2 AND CDKN1A INTERACTING PROTEIN"/>
    <property type="match status" value="1"/>
</dbReference>
<protein>
    <recommendedName>
        <fullName evidence="2 3">Protein BCP1</fullName>
    </recommendedName>
</protein>
<dbReference type="GO" id="GO:0005634">
    <property type="term" value="C:nucleus"/>
    <property type="evidence" value="ECO:0007669"/>
    <property type="project" value="UniProtKB-SubCell"/>
</dbReference>
<dbReference type="GeneID" id="62197124"/>
<organism evidence="5 6">
    <name type="scientific">Eeniella nana</name>
    <name type="common">Yeast</name>
    <name type="synonym">Brettanomyces nanus</name>
    <dbReference type="NCBI Taxonomy" id="13502"/>
    <lineage>
        <taxon>Eukaryota</taxon>
        <taxon>Fungi</taxon>
        <taxon>Dikarya</taxon>
        <taxon>Ascomycota</taxon>
        <taxon>Saccharomycotina</taxon>
        <taxon>Pichiomycetes</taxon>
        <taxon>Pichiales</taxon>
        <taxon>Pichiaceae</taxon>
        <taxon>Brettanomyces</taxon>
    </lineage>
</organism>
<gene>
    <name evidence="5" type="ORF">FOA43_003724</name>
</gene>
<comment type="similarity">
    <text evidence="1 3">Belongs to the BCP1 family.</text>
</comment>
<dbReference type="OrthoDB" id="27543at2759"/>
<dbReference type="Pfam" id="PF13862">
    <property type="entry name" value="BCCIP"/>
    <property type="match status" value="1"/>
</dbReference>
<dbReference type="EMBL" id="CP064815">
    <property type="protein sequence ID" value="QPG76338.1"/>
    <property type="molecule type" value="Genomic_DNA"/>
</dbReference>
<dbReference type="InterPro" id="IPR025602">
    <property type="entry name" value="BCP1_family"/>
</dbReference>
<accession>A0A875S5W1</accession>
<evidence type="ECO:0000256" key="3">
    <source>
        <dbReference type="PIRNR" id="PIRNR028983"/>
    </source>
</evidence>
<evidence type="ECO:0000313" key="6">
    <source>
        <dbReference type="Proteomes" id="UP000662931"/>
    </source>
</evidence>
<dbReference type="GO" id="GO:0015031">
    <property type="term" value="P:protein transport"/>
    <property type="evidence" value="ECO:0007669"/>
    <property type="project" value="UniProtKB-KW"/>
</dbReference>
<keyword evidence="3" id="KW-0653">Protein transport</keyword>
<proteinExistence type="inferred from homology"/>
<dbReference type="RefSeq" id="XP_038779903.1">
    <property type="nucleotide sequence ID" value="XM_038923975.1"/>
</dbReference>
<dbReference type="KEGG" id="bnn:FOA43_003724"/>